<dbReference type="PROSITE" id="PS00221">
    <property type="entry name" value="MIP"/>
    <property type="match status" value="1"/>
</dbReference>
<keyword evidence="4 8" id="KW-0812">Transmembrane</keyword>
<dbReference type="GO" id="GO:0005886">
    <property type="term" value="C:plasma membrane"/>
    <property type="evidence" value="ECO:0007669"/>
    <property type="project" value="TreeGrafter"/>
</dbReference>
<dbReference type="Pfam" id="PF00230">
    <property type="entry name" value="MIP"/>
    <property type="match status" value="1"/>
</dbReference>
<dbReference type="InterPro" id="IPR022357">
    <property type="entry name" value="MIP_CS"/>
</dbReference>
<evidence type="ECO:0000256" key="7">
    <source>
        <dbReference type="SAM" id="MobiDB-lite"/>
    </source>
</evidence>
<evidence type="ECO:0000256" key="4">
    <source>
        <dbReference type="ARBA" id="ARBA00022692"/>
    </source>
</evidence>
<feature type="compositionally biased region" description="Low complexity" evidence="7">
    <location>
        <begin position="23"/>
        <end position="47"/>
    </location>
</feature>
<dbReference type="AlphaFoldDB" id="A0A0K2E2G7"/>
<feature type="region of interest" description="Disordered" evidence="7">
    <location>
        <begin position="490"/>
        <end position="585"/>
    </location>
</feature>
<evidence type="ECO:0000256" key="5">
    <source>
        <dbReference type="ARBA" id="ARBA00022989"/>
    </source>
</evidence>
<accession>A0A0K2E2G7</accession>
<comment type="subcellular location">
    <subcellularLocation>
        <location evidence="1">Membrane</location>
        <topology evidence="1">Multi-pass membrane protein</topology>
    </subcellularLocation>
</comment>
<dbReference type="EMBL" id="KR005658">
    <property type="protein sequence ID" value="ALA27395.1"/>
    <property type="molecule type" value="mRNA"/>
</dbReference>
<dbReference type="GO" id="GO:0015250">
    <property type="term" value="F:water channel activity"/>
    <property type="evidence" value="ECO:0007669"/>
    <property type="project" value="TreeGrafter"/>
</dbReference>
<evidence type="ECO:0000256" key="6">
    <source>
        <dbReference type="ARBA" id="ARBA00023136"/>
    </source>
</evidence>
<dbReference type="InterPro" id="IPR023271">
    <property type="entry name" value="Aquaporin-like"/>
</dbReference>
<feature type="region of interest" description="Disordered" evidence="7">
    <location>
        <begin position="23"/>
        <end position="54"/>
    </location>
</feature>
<evidence type="ECO:0000313" key="9">
    <source>
        <dbReference type="EMBL" id="ALA27395.1"/>
    </source>
</evidence>
<keyword evidence="3" id="KW-0813">Transport</keyword>
<protein>
    <submittedName>
        <fullName evidence="9">Aquaporin</fullName>
    </submittedName>
</protein>
<dbReference type="PANTHER" id="PTHR19139:SF268">
    <property type="entry name" value="NEUROGENIC PROTEIN BIG BRAIN"/>
    <property type="match status" value="1"/>
</dbReference>
<evidence type="ECO:0000256" key="3">
    <source>
        <dbReference type="ARBA" id="ARBA00022448"/>
    </source>
</evidence>
<dbReference type="OrthoDB" id="3222at2759"/>
<dbReference type="PRINTS" id="PR00783">
    <property type="entry name" value="MINTRINSICP"/>
</dbReference>
<reference evidence="9" key="1">
    <citation type="journal article" date="2015" name="BMC Genomics">
        <title>Phylogenomic and functional analyses of salmon lice aquaporins uncover the molecular diversity of the superfamily in Arthropoda.</title>
        <authorList>
            <person name="Stavang J.A."/>
            <person name="Chauvigne F."/>
            <person name="Kongshaug H."/>
            <person name="Cerda J."/>
            <person name="Nilsen F."/>
            <person name="Finn R.N."/>
        </authorList>
    </citation>
    <scope>NUCLEOTIDE SEQUENCE</scope>
</reference>
<feature type="transmembrane region" description="Helical" evidence="8">
    <location>
        <begin position="210"/>
        <end position="232"/>
    </location>
</feature>
<feature type="region of interest" description="Disordered" evidence="7">
    <location>
        <begin position="597"/>
        <end position="637"/>
    </location>
</feature>
<feature type="compositionally biased region" description="Basic and acidic residues" evidence="7">
    <location>
        <begin position="547"/>
        <end position="563"/>
    </location>
</feature>
<dbReference type="InterPro" id="IPR034294">
    <property type="entry name" value="Aquaporin_transptr"/>
</dbReference>
<comment type="similarity">
    <text evidence="2">Belongs to the MIP/aquaporin (TC 1.A.8) family.</text>
</comment>
<dbReference type="InterPro" id="IPR000425">
    <property type="entry name" value="MIP"/>
</dbReference>
<feature type="transmembrane region" description="Helical" evidence="8">
    <location>
        <begin position="312"/>
        <end position="333"/>
    </location>
</feature>
<feature type="transmembrane region" description="Helical" evidence="8">
    <location>
        <begin position="244"/>
        <end position="262"/>
    </location>
</feature>
<feature type="compositionally biased region" description="Polar residues" evidence="7">
    <location>
        <begin position="564"/>
        <end position="585"/>
    </location>
</feature>
<sequence length="663" mass="72019">MDTGTYGTGGGYGGTTTTTIGGYGPSSTTTHHHTSATAYSTHGTHSTQPSHVHHQHMDFQGQLGMFLEQGTSLYEALTGSYNSYTTQGGYYDVQGRPRPYYSSSTTTLSSTTRAKRPPIYGFVAMQAEIRTLEFWRSVIAESVATFFYTALICSVNTSSTLHTIQTNVAMASGFSIAVLTACFASISDCHANPSMTIARTFTRHISPLRSLLYICAQCGGAIAGAALVYGVYSRIQDPILEMSGGAFGMEFVLSFFIAYAFYASRAGHKADPVLIGLAYAGALVAWKGSLNPARALGSVFVSKEEGRFAKHWIFWIGPFLGALTGAFTFEYIFNPRRKKTTTLAPSSYTNMNTTNLIPYSTTAPTTVITNKIDDLHPTTTTHHPATFTEEDMIDDLERAKQYKATSMIDYGDSSAYNRSVYKRNPPYPESMYSGSKSLYNQTGTSGYDSKGVYGELGSKSCYEGYESGVIDRDISSLRRGTNRGMGMSSTAVNGNNNNNRNLSTTGGVSSGARRNPYDYLPEEPPGSNKPDIISGRKISNRNYSPTKYEDNSLRINDNFDKLDTTNANPPYRSGTTPGTGKTNDIYNDSANYNDPLKRQAPPAAPVMVDNSNYGTRTAGDYQRMGGGGGGSSRHRGDFYSPSYNASYSQQNGCSISQTAYNNY</sequence>
<name>A0A0K2E2G7_LEPSM</name>
<dbReference type="PANTHER" id="PTHR19139">
    <property type="entry name" value="AQUAPORIN TRANSPORTER"/>
    <property type="match status" value="1"/>
</dbReference>
<dbReference type="SUPFAM" id="SSF81338">
    <property type="entry name" value="Aquaporin-like"/>
    <property type="match status" value="1"/>
</dbReference>
<feature type="transmembrane region" description="Helical" evidence="8">
    <location>
        <begin position="168"/>
        <end position="189"/>
    </location>
</feature>
<evidence type="ECO:0000256" key="8">
    <source>
        <dbReference type="SAM" id="Phobius"/>
    </source>
</evidence>
<organism evidence="9">
    <name type="scientific">Lepeophtheirus salmonis</name>
    <name type="common">Salmon louse</name>
    <name type="synonym">Caligus salmonis</name>
    <dbReference type="NCBI Taxonomy" id="72036"/>
    <lineage>
        <taxon>Eukaryota</taxon>
        <taxon>Metazoa</taxon>
        <taxon>Ecdysozoa</taxon>
        <taxon>Arthropoda</taxon>
        <taxon>Crustacea</taxon>
        <taxon>Multicrustacea</taxon>
        <taxon>Hexanauplia</taxon>
        <taxon>Copepoda</taxon>
        <taxon>Siphonostomatoida</taxon>
        <taxon>Caligidae</taxon>
        <taxon>Lepeophtheirus</taxon>
    </lineage>
</organism>
<evidence type="ECO:0000256" key="1">
    <source>
        <dbReference type="ARBA" id="ARBA00004141"/>
    </source>
</evidence>
<feature type="transmembrane region" description="Helical" evidence="8">
    <location>
        <begin position="274"/>
        <end position="292"/>
    </location>
</feature>
<keyword evidence="6 8" id="KW-0472">Membrane</keyword>
<dbReference type="Gene3D" id="1.20.1080.10">
    <property type="entry name" value="Glycerol uptake facilitator protein"/>
    <property type="match status" value="1"/>
</dbReference>
<evidence type="ECO:0000256" key="2">
    <source>
        <dbReference type="ARBA" id="ARBA00006175"/>
    </source>
</evidence>
<keyword evidence="5 8" id="KW-1133">Transmembrane helix</keyword>
<proteinExistence type="evidence at transcript level"/>